<dbReference type="Gene3D" id="3.40.50.720">
    <property type="entry name" value="NAD(P)-binding Rossmann-like Domain"/>
    <property type="match status" value="1"/>
</dbReference>
<keyword evidence="5" id="KW-1185">Reference proteome</keyword>
<evidence type="ECO:0000256" key="1">
    <source>
        <dbReference type="ARBA" id="ARBA00023002"/>
    </source>
</evidence>
<feature type="domain" description="GFO/IDH/MocA-like oxidoreductase" evidence="3">
    <location>
        <begin position="137"/>
        <end position="279"/>
    </location>
</feature>
<dbReference type="PANTHER" id="PTHR43818:SF11">
    <property type="entry name" value="BCDNA.GH03377"/>
    <property type="match status" value="1"/>
</dbReference>
<dbReference type="RefSeq" id="WP_126579063.1">
    <property type="nucleotide sequence ID" value="NZ_BIFR01000001.1"/>
</dbReference>
<dbReference type="Proteomes" id="UP000287352">
    <property type="component" value="Unassembled WGS sequence"/>
</dbReference>
<evidence type="ECO:0000259" key="2">
    <source>
        <dbReference type="Pfam" id="PF01408"/>
    </source>
</evidence>
<dbReference type="PANTHER" id="PTHR43818">
    <property type="entry name" value="BCDNA.GH03377"/>
    <property type="match status" value="1"/>
</dbReference>
<dbReference type="SUPFAM" id="SSF55347">
    <property type="entry name" value="Glyceraldehyde-3-phosphate dehydrogenase-like, C-terminal domain"/>
    <property type="match status" value="1"/>
</dbReference>
<dbReference type="InterPro" id="IPR036291">
    <property type="entry name" value="NAD(P)-bd_dom_sf"/>
</dbReference>
<dbReference type="Gene3D" id="3.30.360.10">
    <property type="entry name" value="Dihydrodipicolinate Reductase, domain 2"/>
    <property type="match status" value="1"/>
</dbReference>
<dbReference type="InterPro" id="IPR055170">
    <property type="entry name" value="GFO_IDH_MocA-like_dom"/>
</dbReference>
<keyword evidence="1" id="KW-0560">Oxidoreductase</keyword>
<reference evidence="5" key="1">
    <citation type="submission" date="2018-12" db="EMBL/GenBank/DDBJ databases">
        <title>Tengunoibacter tsumagoiensis gen. nov., sp. nov., Dictyobacter kobayashii sp. nov., D. alpinus sp. nov., and D. joshuensis sp. nov. and description of Dictyobacteraceae fam. nov. within the order Ktedonobacterales isolated from Tengu-no-mugimeshi.</title>
        <authorList>
            <person name="Wang C.M."/>
            <person name="Zheng Y."/>
            <person name="Sakai Y."/>
            <person name="Toyoda A."/>
            <person name="Minakuchi Y."/>
            <person name="Abe K."/>
            <person name="Yokota A."/>
            <person name="Yabe S."/>
        </authorList>
    </citation>
    <scope>NUCLEOTIDE SEQUENCE [LARGE SCALE GENOMIC DNA]</scope>
    <source>
        <strain evidence="5">Uno3</strain>
    </source>
</reference>
<evidence type="ECO:0000259" key="3">
    <source>
        <dbReference type="Pfam" id="PF22725"/>
    </source>
</evidence>
<sequence>MNSALNQEKIRVGIIGVGFAGEASLKGFKKNPNVEVVALAGLEEDRLEYLSKTYAIANSYLSYKDLLQRDDLDAVSIGVPNHLHAPIALAAFERGLHVLCEKPLARTSAEAETMVEAATRANRVLQVIFNHRERTDVQTLKRYIDEGKLGNIYYAKAYWMRRRGIPGAGTWFVNKNTAGGGPLIDLGVHVLDMALFLLGEPSILTVSASTYNELGTRGVGINISERKSGVGSAYEVEDLASAFIRLSTGGTLLLETSWATHSSAQDDYGVVLYGTEGGAEIRVKNYTTENALHIYTDIAGVPADISPRTSGGNFHVAVVDKFVENILSGNWSRFNGSEGLRRARVIDACYTSALQGREVVVEA</sequence>
<accession>A0A401ZX13</accession>
<dbReference type="Pfam" id="PF22725">
    <property type="entry name" value="GFO_IDH_MocA_C3"/>
    <property type="match status" value="1"/>
</dbReference>
<name>A0A401ZX13_9CHLR</name>
<protein>
    <submittedName>
        <fullName evidence="4">Oxidoreductase</fullName>
    </submittedName>
</protein>
<comment type="caution">
    <text evidence="4">The sequence shown here is derived from an EMBL/GenBank/DDBJ whole genome shotgun (WGS) entry which is preliminary data.</text>
</comment>
<dbReference type="Pfam" id="PF01408">
    <property type="entry name" value="GFO_IDH_MocA"/>
    <property type="match status" value="1"/>
</dbReference>
<dbReference type="EMBL" id="BIFR01000001">
    <property type="protein sequence ID" value="GCE11340.1"/>
    <property type="molecule type" value="Genomic_DNA"/>
</dbReference>
<dbReference type="GO" id="GO:0016491">
    <property type="term" value="F:oxidoreductase activity"/>
    <property type="evidence" value="ECO:0007669"/>
    <property type="project" value="UniProtKB-KW"/>
</dbReference>
<dbReference type="InterPro" id="IPR050463">
    <property type="entry name" value="Gfo/Idh/MocA_oxidrdct_glycsds"/>
</dbReference>
<evidence type="ECO:0000313" key="5">
    <source>
        <dbReference type="Proteomes" id="UP000287352"/>
    </source>
</evidence>
<evidence type="ECO:0000313" key="4">
    <source>
        <dbReference type="EMBL" id="GCE11340.1"/>
    </source>
</evidence>
<dbReference type="OrthoDB" id="9815825at2"/>
<gene>
    <name evidence="4" type="ORF">KTT_11990</name>
</gene>
<dbReference type="AlphaFoldDB" id="A0A401ZX13"/>
<proteinExistence type="predicted"/>
<dbReference type="SUPFAM" id="SSF51735">
    <property type="entry name" value="NAD(P)-binding Rossmann-fold domains"/>
    <property type="match status" value="1"/>
</dbReference>
<dbReference type="InterPro" id="IPR000683">
    <property type="entry name" value="Gfo/Idh/MocA-like_OxRdtase_N"/>
</dbReference>
<dbReference type="GO" id="GO:0000166">
    <property type="term" value="F:nucleotide binding"/>
    <property type="evidence" value="ECO:0007669"/>
    <property type="project" value="InterPro"/>
</dbReference>
<feature type="domain" description="Gfo/Idh/MocA-like oxidoreductase N-terminal" evidence="2">
    <location>
        <begin position="10"/>
        <end position="128"/>
    </location>
</feature>
<organism evidence="4 5">
    <name type="scientific">Tengunoibacter tsumagoiensis</name>
    <dbReference type="NCBI Taxonomy" id="2014871"/>
    <lineage>
        <taxon>Bacteria</taxon>
        <taxon>Bacillati</taxon>
        <taxon>Chloroflexota</taxon>
        <taxon>Ktedonobacteria</taxon>
        <taxon>Ktedonobacterales</taxon>
        <taxon>Dictyobacteraceae</taxon>
        <taxon>Tengunoibacter</taxon>
    </lineage>
</organism>